<keyword evidence="3" id="KW-1185">Reference proteome</keyword>
<comment type="caution">
    <text evidence="2">The sequence shown here is derived from an EMBL/GenBank/DDBJ whole genome shotgun (WGS) entry which is preliminary data.</text>
</comment>
<dbReference type="AlphaFoldDB" id="A0AAU9LS14"/>
<dbReference type="Proteomes" id="UP001157418">
    <property type="component" value="Unassembled WGS sequence"/>
</dbReference>
<feature type="region of interest" description="Disordered" evidence="1">
    <location>
        <begin position="103"/>
        <end position="129"/>
    </location>
</feature>
<evidence type="ECO:0000313" key="3">
    <source>
        <dbReference type="Proteomes" id="UP001157418"/>
    </source>
</evidence>
<proteinExistence type="predicted"/>
<dbReference type="EMBL" id="CAKMRJ010000002">
    <property type="protein sequence ID" value="CAH1416264.1"/>
    <property type="molecule type" value="Genomic_DNA"/>
</dbReference>
<sequence>MTALKIVGNDATLFPIVARILDSMHNLVDPKNQLPVQYLASIDSTPTRVLPEKVSQKVIEGPSKGSKAQNTKKKAEKPKEGHKAFVKETIPMKTSKGVLKRIMKPSKKTSDFATTKPTQEPDPVVKTDK</sequence>
<protein>
    <submittedName>
        <fullName evidence="2">Uncharacterized protein</fullName>
    </submittedName>
</protein>
<reference evidence="2 3" key="1">
    <citation type="submission" date="2022-01" db="EMBL/GenBank/DDBJ databases">
        <authorList>
            <person name="Xiong W."/>
            <person name="Schranz E."/>
        </authorList>
    </citation>
    <scope>NUCLEOTIDE SEQUENCE [LARGE SCALE GENOMIC DNA]</scope>
</reference>
<evidence type="ECO:0000256" key="1">
    <source>
        <dbReference type="SAM" id="MobiDB-lite"/>
    </source>
</evidence>
<evidence type="ECO:0000313" key="2">
    <source>
        <dbReference type="EMBL" id="CAH1416264.1"/>
    </source>
</evidence>
<accession>A0AAU9LS14</accession>
<feature type="region of interest" description="Disordered" evidence="1">
    <location>
        <begin position="54"/>
        <end position="83"/>
    </location>
</feature>
<name>A0AAU9LS14_9ASTR</name>
<organism evidence="2 3">
    <name type="scientific">Lactuca virosa</name>
    <dbReference type="NCBI Taxonomy" id="75947"/>
    <lineage>
        <taxon>Eukaryota</taxon>
        <taxon>Viridiplantae</taxon>
        <taxon>Streptophyta</taxon>
        <taxon>Embryophyta</taxon>
        <taxon>Tracheophyta</taxon>
        <taxon>Spermatophyta</taxon>
        <taxon>Magnoliopsida</taxon>
        <taxon>eudicotyledons</taxon>
        <taxon>Gunneridae</taxon>
        <taxon>Pentapetalae</taxon>
        <taxon>asterids</taxon>
        <taxon>campanulids</taxon>
        <taxon>Asterales</taxon>
        <taxon>Asteraceae</taxon>
        <taxon>Cichorioideae</taxon>
        <taxon>Cichorieae</taxon>
        <taxon>Lactucinae</taxon>
        <taxon>Lactuca</taxon>
    </lineage>
</organism>
<gene>
    <name evidence="2" type="ORF">LVIROSA_LOCUS4040</name>
</gene>